<evidence type="ECO:0000256" key="7">
    <source>
        <dbReference type="ARBA" id="ARBA00049529"/>
    </source>
</evidence>
<dbReference type="GO" id="GO:0008483">
    <property type="term" value="F:transaminase activity"/>
    <property type="evidence" value="ECO:0007669"/>
    <property type="project" value="UniProtKB-KW"/>
</dbReference>
<comment type="cofactor">
    <cofactor evidence="1 12">
        <name>pyridoxal 5'-phosphate</name>
        <dbReference type="ChEBI" id="CHEBI:597326"/>
    </cofactor>
</comment>
<keyword evidence="13" id="KW-0032">Aminotransferase</keyword>
<keyword evidence="3 12" id="KW-0663">Pyridoxal phosphate</keyword>
<organism evidence="13 14">
    <name type="scientific">Alteromonas confluentis</name>
    <dbReference type="NCBI Taxonomy" id="1656094"/>
    <lineage>
        <taxon>Bacteria</taxon>
        <taxon>Pseudomonadati</taxon>
        <taxon>Pseudomonadota</taxon>
        <taxon>Gammaproteobacteria</taxon>
        <taxon>Alteromonadales</taxon>
        <taxon>Alteromonadaceae</taxon>
        <taxon>Alteromonas/Salinimonas group</taxon>
        <taxon>Alteromonas</taxon>
    </lineage>
</organism>
<name>A0A1E7Z5C1_9ALTE</name>
<dbReference type="InterPro" id="IPR043132">
    <property type="entry name" value="BCAT-like_C"/>
</dbReference>
<dbReference type="GO" id="GO:0008652">
    <property type="term" value="P:amino acid biosynthetic process"/>
    <property type="evidence" value="ECO:0007669"/>
    <property type="project" value="UniProtKB-ARBA"/>
</dbReference>
<dbReference type="Gene3D" id="3.30.470.10">
    <property type="match status" value="1"/>
</dbReference>
<keyword evidence="14" id="KW-1185">Reference proteome</keyword>
<accession>A0A1E7Z5C1</accession>
<evidence type="ECO:0000256" key="11">
    <source>
        <dbReference type="RuleBase" id="RU004106"/>
    </source>
</evidence>
<protein>
    <recommendedName>
        <fullName evidence="9">Aminodeoxychorismate lyase</fullName>
        <ecNumber evidence="6">4.1.3.38</ecNumber>
    </recommendedName>
    <alternativeName>
        <fullName evidence="10">4-amino-4-deoxychorismate lyase</fullName>
    </alternativeName>
</protein>
<evidence type="ECO:0000256" key="8">
    <source>
        <dbReference type="ARBA" id="ARBA00054027"/>
    </source>
</evidence>
<dbReference type="EMBL" id="MDHN01000045">
    <property type="protein sequence ID" value="OFC68749.1"/>
    <property type="molecule type" value="Genomic_DNA"/>
</dbReference>
<evidence type="ECO:0000256" key="3">
    <source>
        <dbReference type="ARBA" id="ARBA00022898"/>
    </source>
</evidence>
<evidence type="ECO:0000313" key="14">
    <source>
        <dbReference type="Proteomes" id="UP000175691"/>
    </source>
</evidence>
<dbReference type="Pfam" id="PF01063">
    <property type="entry name" value="Aminotran_4"/>
    <property type="match status" value="1"/>
</dbReference>
<dbReference type="Gene3D" id="3.20.10.10">
    <property type="entry name" value="D-amino Acid Aminotransferase, subunit A, domain 2"/>
    <property type="match status" value="1"/>
</dbReference>
<evidence type="ECO:0000256" key="10">
    <source>
        <dbReference type="ARBA" id="ARBA00080135"/>
    </source>
</evidence>
<gene>
    <name evidence="13" type="ORF">BFC18_01325</name>
</gene>
<dbReference type="PANTHER" id="PTHR42743">
    <property type="entry name" value="AMINO-ACID AMINOTRANSFERASE"/>
    <property type="match status" value="1"/>
</dbReference>
<evidence type="ECO:0000256" key="5">
    <source>
        <dbReference type="ARBA" id="ARBA00035633"/>
    </source>
</evidence>
<dbReference type="Proteomes" id="UP000175691">
    <property type="component" value="Unassembled WGS sequence"/>
</dbReference>
<dbReference type="GO" id="GO:0046656">
    <property type="term" value="P:folic acid biosynthetic process"/>
    <property type="evidence" value="ECO:0007669"/>
    <property type="project" value="UniProtKB-KW"/>
</dbReference>
<evidence type="ECO:0000256" key="1">
    <source>
        <dbReference type="ARBA" id="ARBA00001933"/>
    </source>
</evidence>
<comment type="pathway">
    <text evidence="5">Cofactor biosynthesis; tetrahydrofolate biosynthesis; 4-aminobenzoate from chorismate: step 2/2.</text>
</comment>
<dbReference type="InterPro" id="IPR036038">
    <property type="entry name" value="Aminotransferase-like"/>
</dbReference>
<evidence type="ECO:0000256" key="6">
    <source>
        <dbReference type="ARBA" id="ARBA00035676"/>
    </source>
</evidence>
<dbReference type="InterPro" id="IPR043131">
    <property type="entry name" value="BCAT-like_N"/>
</dbReference>
<keyword evidence="13" id="KW-0808">Transferase</keyword>
<evidence type="ECO:0000313" key="13">
    <source>
        <dbReference type="EMBL" id="OFC68749.1"/>
    </source>
</evidence>
<dbReference type="InterPro" id="IPR018300">
    <property type="entry name" value="Aminotrans_IV_CS"/>
</dbReference>
<evidence type="ECO:0000256" key="12">
    <source>
        <dbReference type="RuleBase" id="RU004516"/>
    </source>
</evidence>
<dbReference type="PANTHER" id="PTHR42743:SF10">
    <property type="entry name" value="D-ALANINE AMINOTRANSFERASE"/>
    <property type="match status" value="1"/>
</dbReference>
<comment type="caution">
    <text evidence="13">The sequence shown here is derived from an EMBL/GenBank/DDBJ whole genome shotgun (WGS) entry which is preliminary data.</text>
</comment>
<comment type="function">
    <text evidence="8">Involved in the biosynthesis of p-aminobenzoate (PABA), a precursor of tetrahydrofolate. Converts 4-amino-4-deoxychorismate into 4-aminobenzoate (PABA) and pyruvate.</text>
</comment>
<dbReference type="AlphaFoldDB" id="A0A1E7Z5C1"/>
<evidence type="ECO:0000256" key="2">
    <source>
        <dbReference type="ARBA" id="ARBA00009320"/>
    </source>
</evidence>
<dbReference type="PROSITE" id="PS00770">
    <property type="entry name" value="AA_TRANSFER_CLASS_4"/>
    <property type="match status" value="1"/>
</dbReference>
<reference evidence="13 14" key="1">
    <citation type="submission" date="2016-08" db="EMBL/GenBank/DDBJ databases">
        <authorList>
            <person name="Seilhamer J.J."/>
        </authorList>
    </citation>
    <scope>NUCLEOTIDE SEQUENCE [LARGE SCALE GENOMIC DNA]</scope>
    <source>
        <strain evidence="13 14">KCTC 42603</strain>
    </source>
</reference>
<sequence>MTTAFLNDSYLPLEEARISPMDRGFLFGDGIYEVIPTLGGKPVGMGAHLSRLQDGLDALSITNPKSETEWRELVSALVQKNAQHLQSDSVGIYIQVSRGTVMNRAHGYPEDIPPTVFAFAFATAAPPVEDINKVSVFSVITGEDKRWQRCNIKSTSLLGNVMHFQQGKSAGKQEIILLNHRGEVTEASACNVFVVKDGVIMTPPLDNQILPGITRKLVIDSLKLEGIEVQQKPITKALLDNADEVWLTSSSKEIAPVTSVDDKPVGSGKVGDVWLQAIRVFNRHKFEL</sequence>
<evidence type="ECO:0000256" key="9">
    <source>
        <dbReference type="ARBA" id="ARBA00069174"/>
    </source>
</evidence>
<dbReference type="GO" id="GO:0008696">
    <property type="term" value="F:4-amino-4-deoxychorismate lyase activity"/>
    <property type="evidence" value="ECO:0007669"/>
    <property type="project" value="UniProtKB-EC"/>
</dbReference>
<dbReference type="EC" id="4.1.3.38" evidence="6"/>
<dbReference type="STRING" id="1656094.BFC18_01325"/>
<dbReference type="OrthoDB" id="21319at2"/>
<comment type="similarity">
    <text evidence="2 11">Belongs to the class-IV pyridoxal-phosphate-dependent aminotransferase family.</text>
</comment>
<evidence type="ECO:0000256" key="4">
    <source>
        <dbReference type="ARBA" id="ARBA00022909"/>
    </source>
</evidence>
<dbReference type="FunFam" id="3.20.10.10:FF:000002">
    <property type="entry name" value="D-alanine aminotransferase"/>
    <property type="match status" value="1"/>
</dbReference>
<comment type="catalytic activity">
    <reaction evidence="7">
        <text>4-amino-4-deoxychorismate = 4-aminobenzoate + pyruvate + H(+)</text>
        <dbReference type="Rhea" id="RHEA:16201"/>
        <dbReference type="ChEBI" id="CHEBI:15361"/>
        <dbReference type="ChEBI" id="CHEBI:15378"/>
        <dbReference type="ChEBI" id="CHEBI:17836"/>
        <dbReference type="ChEBI" id="CHEBI:58406"/>
        <dbReference type="EC" id="4.1.3.38"/>
    </reaction>
</comment>
<dbReference type="RefSeq" id="WP_070127788.1">
    <property type="nucleotide sequence ID" value="NZ_MDHN01000045.1"/>
</dbReference>
<keyword evidence="4" id="KW-0289">Folate biosynthesis</keyword>
<dbReference type="InterPro" id="IPR050571">
    <property type="entry name" value="Class-IV_PLP-Dep_Aminotrnsfr"/>
</dbReference>
<proteinExistence type="inferred from homology"/>
<dbReference type="InterPro" id="IPR001544">
    <property type="entry name" value="Aminotrans_IV"/>
</dbReference>
<dbReference type="SUPFAM" id="SSF56752">
    <property type="entry name" value="D-aminoacid aminotransferase-like PLP-dependent enzymes"/>
    <property type="match status" value="1"/>
</dbReference>
<dbReference type="GO" id="GO:0005829">
    <property type="term" value="C:cytosol"/>
    <property type="evidence" value="ECO:0007669"/>
    <property type="project" value="TreeGrafter"/>
</dbReference>